<evidence type="ECO:0000256" key="5">
    <source>
        <dbReference type="SAM" id="SignalP"/>
    </source>
</evidence>
<dbReference type="Pfam" id="PF00150">
    <property type="entry name" value="Cellulase"/>
    <property type="match status" value="1"/>
</dbReference>
<dbReference type="Gene3D" id="3.20.20.80">
    <property type="entry name" value="Glycosidases"/>
    <property type="match status" value="1"/>
</dbReference>
<accession>G0GFD7</accession>
<evidence type="ECO:0000256" key="4">
    <source>
        <dbReference type="SAM" id="MobiDB-lite"/>
    </source>
</evidence>
<feature type="domain" description="Carbohydrate-binding module 64" evidence="7">
    <location>
        <begin position="350"/>
        <end position="430"/>
    </location>
</feature>
<keyword evidence="5" id="KW-0732">Signal</keyword>
<organism evidence="8 9">
    <name type="scientific">Winmispira thermophila (strain ATCC 700085 / DSM 6578 / Z-1203)</name>
    <name type="common">Spirochaeta thermophila</name>
    <dbReference type="NCBI Taxonomy" id="869211"/>
    <lineage>
        <taxon>Bacteria</taxon>
        <taxon>Pseudomonadati</taxon>
        <taxon>Spirochaetota</taxon>
        <taxon>Spirochaetia</taxon>
        <taxon>Winmispirales</taxon>
        <taxon>Winmispiraceae</taxon>
        <taxon>Winmispira</taxon>
    </lineage>
</organism>
<keyword evidence="2 3" id="KW-0326">Glycosidase</keyword>
<feature type="chain" id="PRO_5003400342" evidence="5">
    <location>
        <begin position="28"/>
        <end position="431"/>
    </location>
</feature>
<dbReference type="AlphaFoldDB" id="G0GFD7"/>
<dbReference type="PANTHER" id="PTHR34142:SF1">
    <property type="entry name" value="GLYCOSIDE HYDROLASE FAMILY 5 DOMAIN-CONTAINING PROTEIN"/>
    <property type="match status" value="1"/>
</dbReference>
<dbReference type="PROSITE" id="PS51257">
    <property type="entry name" value="PROKAR_LIPOPROTEIN"/>
    <property type="match status" value="1"/>
</dbReference>
<dbReference type="GO" id="GO:0004553">
    <property type="term" value="F:hydrolase activity, hydrolyzing O-glycosyl compounds"/>
    <property type="evidence" value="ECO:0007669"/>
    <property type="project" value="InterPro"/>
</dbReference>
<name>G0GFD7_WINT7</name>
<evidence type="ECO:0000256" key="2">
    <source>
        <dbReference type="ARBA" id="ARBA00023295"/>
    </source>
</evidence>
<evidence type="ECO:0000259" key="7">
    <source>
        <dbReference type="Pfam" id="PF18666"/>
    </source>
</evidence>
<feature type="signal peptide" evidence="5">
    <location>
        <begin position="1"/>
        <end position="27"/>
    </location>
</feature>
<gene>
    <name evidence="8" type="ordered locus">Spith_1286</name>
</gene>
<dbReference type="KEGG" id="stq:Spith_1286"/>
<dbReference type="OrthoDB" id="9800925at2"/>
<protein>
    <submittedName>
        <fullName evidence="8">Glycoside hydrolase family 5</fullName>
    </submittedName>
</protein>
<feature type="domain" description="Glycoside hydrolase family 5" evidence="6">
    <location>
        <begin position="43"/>
        <end position="282"/>
    </location>
</feature>
<feature type="compositionally biased region" description="Pro residues" evidence="4">
    <location>
        <begin position="322"/>
        <end position="332"/>
    </location>
</feature>
<dbReference type="InterPro" id="IPR017853">
    <property type="entry name" value="GH"/>
</dbReference>
<dbReference type="EMBL" id="CP002903">
    <property type="protein sequence ID" value="AEJ61551.1"/>
    <property type="molecule type" value="Genomic_DNA"/>
</dbReference>
<feature type="region of interest" description="Disordered" evidence="4">
    <location>
        <begin position="313"/>
        <end position="351"/>
    </location>
</feature>
<keyword evidence="1 3" id="KW-0378">Hydrolase</keyword>
<dbReference type="GO" id="GO:0009251">
    <property type="term" value="P:glucan catabolic process"/>
    <property type="evidence" value="ECO:0007669"/>
    <property type="project" value="TreeGrafter"/>
</dbReference>
<dbReference type="InterPro" id="IPR041438">
    <property type="entry name" value="CBM64"/>
</dbReference>
<evidence type="ECO:0000256" key="1">
    <source>
        <dbReference type="ARBA" id="ARBA00022801"/>
    </source>
</evidence>
<dbReference type="HOGENOM" id="CLU_020735_1_1_12"/>
<dbReference type="InterPro" id="IPR001547">
    <property type="entry name" value="Glyco_hydro_5"/>
</dbReference>
<dbReference type="RefSeq" id="WP_014624891.1">
    <property type="nucleotide sequence ID" value="NC_017583.1"/>
</dbReference>
<dbReference type="STRING" id="869211.Spith_1286"/>
<evidence type="ECO:0000259" key="6">
    <source>
        <dbReference type="Pfam" id="PF00150"/>
    </source>
</evidence>
<reference evidence="8 9" key="1">
    <citation type="submission" date="2011-06" db="EMBL/GenBank/DDBJ databases">
        <title>The complete genome of Spirochaeta thermophila DSM 6578.</title>
        <authorList>
            <consortium name="US DOE Joint Genome Institute (JGI-PGF)"/>
            <person name="Lucas S."/>
            <person name="Lapidus A."/>
            <person name="Bruce D."/>
            <person name="Goodwin L."/>
            <person name="Pitluck S."/>
            <person name="Peters L."/>
            <person name="Kyrpides N."/>
            <person name="Mavromatis K."/>
            <person name="Ivanova N."/>
            <person name="Mikailova N."/>
            <person name="Pagani I."/>
            <person name="Chertkov O."/>
            <person name="Detter J.C."/>
            <person name="Tapia R."/>
            <person name="Han C."/>
            <person name="Land M."/>
            <person name="Hauser L."/>
            <person name="Markowitz V."/>
            <person name="Cheng J.-F."/>
            <person name="Hugenholtz P."/>
            <person name="Woyke T."/>
            <person name="Wu D."/>
            <person name="Spring S."/>
            <person name="Merkhoffer B."/>
            <person name="Schneider S."/>
            <person name="Klenk H.-P."/>
            <person name="Eisen J.A."/>
        </authorList>
    </citation>
    <scope>NUCLEOTIDE SEQUENCE [LARGE SCALE GENOMIC DNA]</scope>
    <source>
        <strain evidence="9">ATCC 700085 / DSM 6578 / Z-1203</strain>
    </source>
</reference>
<evidence type="ECO:0000313" key="8">
    <source>
        <dbReference type="EMBL" id="AEJ61551.1"/>
    </source>
</evidence>
<dbReference type="SUPFAM" id="SSF51445">
    <property type="entry name" value="(Trans)glycosidases"/>
    <property type="match status" value="1"/>
</dbReference>
<dbReference type="Proteomes" id="UP000007254">
    <property type="component" value="Chromosome"/>
</dbReference>
<evidence type="ECO:0000313" key="9">
    <source>
        <dbReference type="Proteomes" id="UP000007254"/>
    </source>
</evidence>
<dbReference type="Pfam" id="PF18666">
    <property type="entry name" value="CBM64"/>
    <property type="match status" value="1"/>
</dbReference>
<comment type="similarity">
    <text evidence="3">Belongs to the glycosyl hydrolase 5 (cellulase A) family.</text>
</comment>
<keyword evidence="9" id="KW-1185">Reference proteome</keyword>
<proteinExistence type="inferred from homology"/>
<dbReference type="PANTHER" id="PTHR34142">
    <property type="entry name" value="ENDO-BETA-1,4-GLUCANASE A"/>
    <property type="match status" value="1"/>
</dbReference>
<dbReference type="SMR" id="G0GFD7"/>
<sequence length="431" mass="47758">MKRLNRFLTLLPAVLLFTVGCSLSTPSAEVSSRAAPRSVSTGTLRGINHAHTWYKDRLESALTGIRSWGADSVRVVLSNGYRWTKDDAASVATIIETAKRLGFSAIMLEVHDTTGYGEDGAACSLAQAVSYWREIQAVLTGEEDFVLLNIGNEPYGNNNYQNWVQDTIDAVQALRNAGFQHTIVVDAPNWGQDWSFTMRDNAPQVYAADPQQNLVFSVHMYGVYDTAQEVQDYFQAFADMGLPLIVGEFGYMHSDGDPNEEAIVSYARQYGIGYWGWSWCGNGGGVEYLDMVYNWDPADPTSWGEWFRTTALSGGGSSPTPTSTPTPTPTPTSTPTSSPTPTATPGSGEYTEISLPFTYDGAGEYYWKTNDFSTTTNWSRYVNSWNLDLLEINGSDYTNVWVAQHQIPAAADGYWYIHYRSSVPWGHVEIR</sequence>
<evidence type="ECO:0000256" key="3">
    <source>
        <dbReference type="RuleBase" id="RU361153"/>
    </source>
</evidence>
<feature type="compositionally biased region" description="Low complexity" evidence="4">
    <location>
        <begin position="333"/>
        <end position="348"/>
    </location>
</feature>